<comment type="caution">
    <text evidence="1">The sequence shown here is derived from an EMBL/GenBank/DDBJ whole genome shotgun (WGS) entry which is preliminary data.</text>
</comment>
<accession>A0ABR7DKY1</accession>
<dbReference type="RefSeq" id="WP_148477748.1">
    <property type="nucleotide sequence ID" value="NZ_JACOOJ010000005.1"/>
</dbReference>
<protein>
    <submittedName>
        <fullName evidence="1">Uncharacterized protein</fullName>
    </submittedName>
</protein>
<organism evidence="1 2">
    <name type="scientific">Parabacteroides hominis</name>
    <dbReference type="NCBI Taxonomy" id="2763057"/>
    <lineage>
        <taxon>Bacteria</taxon>
        <taxon>Pseudomonadati</taxon>
        <taxon>Bacteroidota</taxon>
        <taxon>Bacteroidia</taxon>
        <taxon>Bacteroidales</taxon>
        <taxon>Tannerellaceae</taxon>
        <taxon>Parabacteroides</taxon>
    </lineage>
</organism>
<keyword evidence="2" id="KW-1185">Reference proteome</keyword>
<gene>
    <name evidence="1" type="ORF">H8S65_04775</name>
</gene>
<proteinExistence type="predicted"/>
<dbReference type="EMBL" id="JACOOJ010000005">
    <property type="protein sequence ID" value="MBC5632087.1"/>
    <property type="molecule type" value="Genomic_DNA"/>
</dbReference>
<name>A0ABR7DKY1_9BACT</name>
<evidence type="ECO:0000313" key="2">
    <source>
        <dbReference type="Proteomes" id="UP000651475"/>
    </source>
</evidence>
<sequence>MIKRDRVIGIDPDCDKSGVTELHVKSRCLNVTNLSFPLLVDYLKYIKEDFVDRQKESIIIVVEAGWMNESNWHATRSTPAAAAKIGQNTGRNHEVAHKIAEMARHIGLEVDEIKPLRKCWKGKDGKITQEELSKIVGGLDKRLNQDARDSCILSWVYAGLPIKL</sequence>
<reference evidence="1 2" key="1">
    <citation type="submission" date="2020-08" db="EMBL/GenBank/DDBJ databases">
        <title>Genome public.</title>
        <authorList>
            <person name="Liu C."/>
            <person name="Sun Q."/>
        </authorList>
    </citation>
    <scope>NUCLEOTIDE SEQUENCE [LARGE SCALE GENOMIC DNA]</scope>
    <source>
        <strain evidence="1 2">NSJ-79</strain>
    </source>
</reference>
<dbReference type="Proteomes" id="UP000651475">
    <property type="component" value="Unassembled WGS sequence"/>
</dbReference>
<evidence type="ECO:0000313" key="1">
    <source>
        <dbReference type="EMBL" id="MBC5632087.1"/>
    </source>
</evidence>